<gene>
    <name evidence="4" type="ORF">KSB_36730</name>
</gene>
<protein>
    <submittedName>
        <fullName evidence="4">Aldehyde dehydrogenase</fullName>
    </submittedName>
</protein>
<dbReference type="SUPFAM" id="SSF56003">
    <property type="entry name" value="Molybdenum cofactor-binding domain"/>
    <property type="match status" value="1"/>
</dbReference>
<dbReference type="SMART" id="SM01008">
    <property type="entry name" value="Ald_Xan_dh_C"/>
    <property type="match status" value="1"/>
</dbReference>
<evidence type="ECO:0000256" key="2">
    <source>
        <dbReference type="ARBA" id="ARBA00023002"/>
    </source>
</evidence>
<organism evidence="4 5">
    <name type="scientific">Ktedonobacter robiniae</name>
    <dbReference type="NCBI Taxonomy" id="2778365"/>
    <lineage>
        <taxon>Bacteria</taxon>
        <taxon>Bacillati</taxon>
        <taxon>Chloroflexota</taxon>
        <taxon>Ktedonobacteria</taxon>
        <taxon>Ktedonobacterales</taxon>
        <taxon>Ktedonobacteraceae</taxon>
        <taxon>Ktedonobacter</taxon>
    </lineage>
</organism>
<keyword evidence="1" id="KW-0500">Molybdenum</keyword>
<dbReference type="Gene3D" id="3.30.365.10">
    <property type="entry name" value="Aldehyde oxidase/xanthine dehydrogenase, molybdopterin binding domain"/>
    <property type="match status" value="4"/>
</dbReference>
<dbReference type="PANTHER" id="PTHR11908:SF132">
    <property type="entry name" value="ALDEHYDE OXIDASE 1-RELATED"/>
    <property type="match status" value="1"/>
</dbReference>
<evidence type="ECO:0000256" key="1">
    <source>
        <dbReference type="ARBA" id="ARBA00022505"/>
    </source>
</evidence>
<evidence type="ECO:0000313" key="5">
    <source>
        <dbReference type="Proteomes" id="UP000654345"/>
    </source>
</evidence>
<evidence type="ECO:0000259" key="3">
    <source>
        <dbReference type="SMART" id="SM01008"/>
    </source>
</evidence>
<dbReference type="InterPro" id="IPR036856">
    <property type="entry name" value="Ald_Oxase/Xan_DH_a/b_sf"/>
</dbReference>
<dbReference type="Gene3D" id="3.90.1170.50">
    <property type="entry name" value="Aldehyde oxidase/xanthine dehydrogenase, a/b hammerhead"/>
    <property type="match status" value="1"/>
</dbReference>
<dbReference type="EMBL" id="BNJG01000001">
    <property type="protein sequence ID" value="GHO55198.1"/>
    <property type="molecule type" value="Genomic_DNA"/>
</dbReference>
<dbReference type="InterPro" id="IPR046867">
    <property type="entry name" value="AldOxase/xan_DH_MoCoBD2"/>
</dbReference>
<dbReference type="SUPFAM" id="SSF54665">
    <property type="entry name" value="CO dehydrogenase molybdoprotein N-domain-like"/>
    <property type="match status" value="1"/>
</dbReference>
<proteinExistence type="predicted"/>
<name>A0ABQ3UQY5_9CHLR</name>
<dbReference type="Pfam" id="PF20256">
    <property type="entry name" value="MoCoBD_2"/>
    <property type="match status" value="1"/>
</dbReference>
<evidence type="ECO:0000313" key="4">
    <source>
        <dbReference type="EMBL" id="GHO55198.1"/>
    </source>
</evidence>
<reference evidence="4 5" key="1">
    <citation type="journal article" date="2021" name="Int. J. Syst. Evol. Microbiol.">
        <title>Reticulibacter mediterranei gen. nov., sp. nov., within the new family Reticulibacteraceae fam. nov., and Ktedonospora formicarum gen. nov., sp. nov., Ktedonobacter robiniae sp. nov., Dictyobacter formicarum sp. nov. and Dictyobacter arantiisoli sp. nov., belonging to the class Ktedonobacteria.</title>
        <authorList>
            <person name="Yabe S."/>
            <person name="Zheng Y."/>
            <person name="Wang C.M."/>
            <person name="Sakai Y."/>
            <person name="Abe K."/>
            <person name="Yokota A."/>
            <person name="Donadio S."/>
            <person name="Cavaletti L."/>
            <person name="Monciardini P."/>
        </authorList>
    </citation>
    <scope>NUCLEOTIDE SEQUENCE [LARGE SCALE GENOMIC DNA]</scope>
    <source>
        <strain evidence="4 5">SOSP1-30</strain>
    </source>
</reference>
<dbReference type="Pfam" id="PF01315">
    <property type="entry name" value="Ald_Xan_dh_C"/>
    <property type="match status" value="1"/>
</dbReference>
<dbReference type="PANTHER" id="PTHR11908">
    <property type="entry name" value="XANTHINE DEHYDROGENASE"/>
    <property type="match status" value="1"/>
</dbReference>
<dbReference type="Proteomes" id="UP000654345">
    <property type="component" value="Unassembled WGS sequence"/>
</dbReference>
<dbReference type="RefSeq" id="WP_201371816.1">
    <property type="nucleotide sequence ID" value="NZ_BNJG01000001.1"/>
</dbReference>
<dbReference type="InterPro" id="IPR008274">
    <property type="entry name" value="AldOxase/xan_DH_MoCoBD1"/>
</dbReference>
<keyword evidence="5" id="KW-1185">Reference proteome</keyword>
<dbReference type="InterPro" id="IPR000674">
    <property type="entry name" value="Ald_Oxase/Xan_DH_a/b"/>
</dbReference>
<dbReference type="InterPro" id="IPR016208">
    <property type="entry name" value="Ald_Oxase/xanthine_DH-like"/>
</dbReference>
<dbReference type="InterPro" id="IPR037165">
    <property type="entry name" value="AldOxase/xan_DH_Mopterin-bd_sf"/>
</dbReference>
<feature type="domain" description="Aldehyde oxidase/xanthine dehydrogenase a/b hammerhead" evidence="3">
    <location>
        <begin position="21"/>
        <end position="137"/>
    </location>
</feature>
<comment type="caution">
    <text evidence="4">The sequence shown here is derived from an EMBL/GenBank/DDBJ whole genome shotgun (WGS) entry which is preliminary data.</text>
</comment>
<accession>A0ABQ3UQY5</accession>
<dbReference type="Pfam" id="PF02738">
    <property type="entry name" value="MoCoBD_1"/>
    <property type="match status" value="1"/>
</dbReference>
<sequence length="779" mass="83563">MGIASMLGTSIKRREDPRLITGQATYVDDIKLPGTLHMAVVRSPYGHARILSIDTSAALKHPGVVAVYTAEDIKGKVGNVPIAVPVGHIANGMGVRGPLAEGKVRFYGDPVAVIVAENTYIARDAADLVEVDYDPLPAAIDIEKAMQLGAPLLYEEFGTNVAQNVKPPTDEIDKVFAETKANGGITLKFRLVNQRLAPASMETRGVLAEYRKANKTLTVWSSSQIPHLLRNILASQLNLPQHQLRVIVPEVGGGFGSKLNVYPEETLAAYISMQLGRPIKWIEDRSENLATTVHGRDQVDYVEVAATREGKVTGLKVHGISDLGAYSQLFTDVIMTAFGFPVAGGSYDIPHIYLSSDVVFTNKVPTDAYRGAGRPEATYVAERAMDMVAYALHKDPAEIRLLNFVKPEQFPYKSATGAVYDSGNYQGALAKAMDIIGYKELREEQKRKRAAGKFMGIGISSYIEICGFGPKGSAPVGLYESARVRVEQNGTAMVYTGASPHGQGEETTFAQIVADEFSIPVENVMILHGDTDSTPEGRGTYGSRTTAVGGSAVFNAVQKLKEKMKLIASHMLEASPGDISLEDGKFSVAGSPQKAVSFAAVAAVAHTSNTLAPGIEPGLETTVFFEPDACVFPFGTHICVIEIDQETGEPQITRFVAVDDCGRQLNPMLVQGQIHGGLAQGIGQALWESVEYSEDGQLLTATFMDYAMPAAEGFPPFELDHTVTPSPVNPLGVKGVGEAGTIGSTPAVAAAIADALNVDHVDMPYKPEKLWKIIHHQQG</sequence>
<keyword evidence="2" id="KW-0560">Oxidoreductase</keyword>